<evidence type="ECO:0000313" key="8">
    <source>
        <dbReference type="EMBL" id="RAS46634.1"/>
    </source>
</evidence>
<evidence type="ECO:0000256" key="2">
    <source>
        <dbReference type="ARBA" id="ARBA00022559"/>
    </source>
</evidence>
<organism evidence="9 11">
    <name type="scientific">Prevotella pallens</name>
    <dbReference type="NCBI Taxonomy" id="60133"/>
    <lineage>
        <taxon>Bacteria</taxon>
        <taxon>Pseudomonadati</taxon>
        <taxon>Bacteroidota</taxon>
        <taxon>Bacteroidia</taxon>
        <taxon>Bacteroidales</taxon>
        <taxon>Prevotellaceae</taxon>
        <taxon>Prevotella</taxon>
    </lineage>
</organism>
<dbReference type="CDD" id="cd00340">
    <property type="entry name" value="GSH_Peroxidase"/>
    <property type="match status" value="1"/>
</dbReference>
<evidence type="ECO:0000256" key="3">
    <source>
        <dbReference type="ARBA" id="ARBA00023002"/>
    </source>
</evidence>
<dbReference type="PROSITE" id="PS00460">
    <property type="entry name" value="GLUTATHIONE_PEROXID_1"/>
    <property type="match status" value="1"/>
</dbReference>
<feature type="active site" evidence="4">
    <location>
        <position position="56"/>
    </location>
</feature>
<dbReference type="PROSITE" id="PS51355">
    <property type="entry name" value="GLUTATHIONE_PEROXID_3"/>
    <property type="match status" value="1"/>
</dbReference>
<dbReference type="InterPro" id="IPR029759">
    <property type="entry name" value="GPX_AS"/>
</dbReference>
<name>A0A379EYJ7_9BACT</name>
<gene>
    <name evidence="9" type="primary">bsaA_1</name>
    <name evidence="8" type="ORF">BC673_10520</name>
    <name evidence="9" type="ORF">NCTC13043_00324</name>
</gene>
<evidence type="ECO:0000313" key="9">
    <source>
        <dbReference type="EMBL" id="SUC11478.1"/>
    </source>
</evidence>
<keyword evidence="2 5" id="KW-0575">Peroxidase</keyword>
<dbReference type="GO" id="GO:0034599">
    <property type="term" value="P:cellular response to oxidative stress"/>
    <property type="evidence" value="ECO:0007669"/>
    <property type="project" value="TreeGrafter"/>
</dbReference>
<dbReference type="PROSITE" id="PS51352">
    <property type="entry name" value="THIOREDOXIN_2"/>
    <property type="match status" value="1"/>
</dbReference>
<dbReference type="EMBL" id="QLTQ01000005">
    <property type="protein sequence ID" value="RAS46634.1"/>
    <property type="molecule type" value="Genomic_DNA"/>
</dbReference>
<keyword evidence="6" id="KW-0732">Signal</keyword>
<dbReference type="InterPro" id="IPR000889">
    <property type="entry name" value="Glutathione_peroxidase"/>
</dbReference>
<dbReference type="FunFam" id="3.40.30.10:FF:000010">
    <property type="entry name" value="Glutathione peroxidase"/>
    <property type="match status" value="1"/>
</dbReference>
<protein>
    <recommendedName>
        <fullName evidence="5">Glutathione peroxidase</fullName>
    </recommendedName>
</protein>
<feature type="signal peptide" evidence="6">
    <location>
        <begin position="1"/>
        <end position="20"/>
    </location>
</feature>
<dbReference type="Gene3D" id="3.40.30.10">
    <property type="entry name" value="Glutaredoxin"/>
    <property type="match status" value="1"/>
</dbReference>
<proteinExistence type="inferred from homology"/>
<dbReference type="AlphaFoldDB" id="A0A379EYJ7"/>
<dbReference type="PRINTS" id="PR01011">
    <property type="entry name" value="GLUTPROXDASE"/>
</dbReference>
<dbReference type="PANTHER" id="PTHR11592">
    <property type="entry name" value="GLUTATHIONE PEROXIDASE"/>
    <property type="match status" value="1"/>
</dbReference>
<dbReference type="PROSITE" id="PS00763">
    <property type="entry name" value="GLUTATHIONE_PEROXID_2"/>
    <property type="match status" value="1"/>
</dbReference>
<dbReference type="Pfam" id="PF00255">
    <property type="entry name" value="GSHPx"/>
    <property type="match status" value="1"/>
</dbReference>
<feature type="domain" description="Thioredoxin" evidence="7">
    <location>
        <begin position="18"/>
        <end position="203"/>
    </location>
</feature>
<evidence type="ECO:0000256" key="5">
    <source>
        <dbReference type="RuleBase" id="RU000499"/>
    </source>
</evidence>
<dbReference type="InterPro" id="IPR036249">
    <property type="entry name" value="Thioredoxin-like_sf"/>
</dbReference>
<dbReference type="InterPro" id="IPR013766">
    <property type="entry name" value="Thioredoxin_domain"/>
</dbReference>
<evidence type="ECO:0000259" key="7">
    <source>
        <dbReference type="PROSITE" id="PS51352"/>
    </source>
</evidence>
<dbReference type="GO" id="GO:0004601">
    <property type="term" value="F:peroxidase activity"/>
    <property type="evidence" value="ECO:0007669"/>
    <property type="project" value="UniProtKB-KW"/>
</dbReference>
<reference evidence="9 11" key="2">
    <citation type="submission" date="2018-06" db="EMBL/GenBank/DDBJ databases">
        <authorList>
            <consortium name="Pathogen Informatics"/>
            <person name="Doyle S."/>
        </authorList>
    </citation>
    <scope>NUCLEOTIDE SEQUENCE [LARGE SCALE GENOMIC DNA]</scope>
    <source>
        <strain evidence="9 11">NCTC13043</strain>
    </source>
</reference>
<evidence type="ECO:0000313" key="10">
    <source>
        <dbReference type="Proteomes" id="UP000249852"/>
    </source>
</evidence>
<evidence type="ECO:0000256" key="1">
    <source>
        <dbReference type="ARBA" id="ARBA00006926"/>
    </source>
</evidence>
<evidence type="ECO:0000313" key="11">
    <source>
        <dbReference type="Proteomes" id="UP000254235"/>
    </source>
</evidence>
<reference evidence="8 10" key="1">
    <citation type="submission" date="2018-06" db="EMBL/GenBank/DDBJ databases">
        <title>Genomic Encyclopedia of Archaeal and Bacterial Type Strains, Phase II (KMG-II): from individual species to whole genera.</title>
        <authorList>
            <person name="Goeker M."/>
        </authorList>
    </citation>
    <scope>NUCLEOTIDE SEQUENCE [LARGE SCALE GENOMIC DNA]</scope>
    <source>
        <strain evidence="8 10">DSM 18710</strain>
    </source>
</reference>
<sequence>MMKRFILALIGVLFMISAVAQKNVYGFKAKDANGRVVKLKEYKGKVLLIVNTATKCGFTPQYEALQKLYDTYKAQGLVILDFPCNQFGAQAPGTMSEIRAFCTGNYGITFPQFEKIDVNGNKELPLYTYLKAQQGFKGFDTNNQIGKYLDEKFSKQNPNYAKDPSIKWNFTKFLIDREGHVVDRFEPTADMKDVEAGIRAVLKIK</sequence>
<comment type="similarity">
    <text evidence="1 5">Belongs to the glutathione peroxidase family.</text>
</comment>
<dbReference type="PANTHER" id="PTHR11592:SF78">
    <property type="entry name" value="GLUTATHIONE PEROXIDASE"/>
    <property type="match status" value="1"/>
</dbReference>
<dbReference type="Proteomes" id="UP000254235">
    <property type="component" value="Unassembled WGS sequence"/>
</dbReference>
<feature type="chain" id="PRO_5016978890" description="Glutathione peroxidase" evidence="6">
    <location>
        <begin position="21"/>
        <end position="205"/>
    </location>
</feature>
<dbReference type="Proteomes" id="UP000249852">
    <property type="component" value="Unassembled WGS sequence"/>
</dbReference>
<accession>A0A379EYJ7</accession>
<dbReference type="SUPFAM" id="SSF52833">
    <property type="entry name" value="Thioredoxin-like"/>
    <property type="match status" value="1"/>
</dbReference>
<dbReference type="PIRSF" id="PIRSF000303">
    <property type="entry name" value="Glutathion_perox"/>
    <property type="match status" value="1"/>
</dbReference>
<evidence type="ECO:0000256" key="4">
    <source>
        <dbReference type="PIRSR" id="PIRSR000303-1"/>
    </source>
</evidence>
<keyword evidence="3 5" id="KW-0560">Oxidoreductase</keyword>
<evidence type="ECO:0000256" key="6">
    <source>
        <dbReference type="SAM" id="SignalP"/>
    </source>
</evidence>
<dbReference type="EMBL" id="UGTP01000001">
    <property type="protein sequence ID" value="SUC11478.1"/>
    <property type="molecule type" value="Genomic_DNA"/>
</dbReference>
<keyword evidence="10" id="KW-1185">Reference proteome</keyword>
<dbReference type="InterPro" id="IPR029760">
    <property type="entry name" value="GPX_CS"/>
</dbReference>